<evidence type="ECO:0000313" key="1">
    <source>
        <dbReference type="EMBL" id="JAH97661.1"/>
    </source>
</evidence>
<accession>A0A0E9X5B2</accession>
<proteinExistence type="predicted"/>
<protein>
    <submittedName>
        <fullName evidence="1">Uncharacterized protein</fullName>
    </submittedName>
</protein>
<sequence length="86" mass="9808">MNFKTELSSYKSFTQCQIEIVMRAKLVFPFKSYRNLYSVDVRVTVRHSSMGHMLNGQTLGLSGLLGRQQRNLVSVKCYDTSMRGAP</sequence>
<dbReference type="AlphaFoldDB" id="A0A0E9X5B2"/>
<dbReference type="EMBL" id="GBXM01010916">
    <property type="protein sequence ID" value="JAH97661.1"/>
    <property type="molecule type" value="Transcribed_RNA"/>
</dbReference>
<reference evidence="1" key="2">
    <citation type="journal article" date="2015" name="Fish Shellfish Immunol.">
        <title>Early steps in the European eel (Anguilla anguilla)-Vibrio vulnificus interaction in the gills: Role of the RtxA13 toxin.</title>
        <authorList>
            <person name="Callol A."/>
            <person name="Pajuelo D."/>
            <person name="Ebbesson L."/>
            <person name="Teles M."/>
            <person name="MacKenzie S."/>
            <person name="Amaro C."/>
        </authorList>
    </citation>
    <scope>NUCLEOTIDE SEQUENCE</scope>
</reference>
<organism evidence="1">
    <name type="scientific">Anguilla anguilla</name>
    <name type="common">European freshwater eel</name>
    <name type="synonym">Muraena anguilla</name>
    <dbReference type="NCBI Taxonomy" id="7936"/>
    <lineage>
        <taxon>Eukaryota</taxon>
        <taxon>Metazoa</taxon>
        <taxon>Chordata</taxon>
        <taxon>Craniata</taxon>
        <taxon>Vertebrata</taxon>
        <taxon>Euteleostomi</taxon>
        <taxon>Actinopterygii</taxon>
        <taxon>Neopterygii</taxon>
        <taxon>Teleostei</taxon>
        <taxon>Anguilliformes</taxon>
        <taxon>Anguillidae</taxon>
        <taxon>Anguilla</taxon>
    </lineage>
</organism>
<name>A0A0E9X5B2_ANGAN</name>
<reference evidence="1" key="1">
    <citation type="submission" date="2014-11" db="EMBL/GenBank/DDBJ databases">
        <authorList>
            <person name="Amaro Gonzalez C."/>
        </authorList>
    </citation>
    <scope>NUCLEOTIDE SEQUENCE</scope>
</reference>